<dbReference type="InterPro" id="IPR019932">
    <property type="entry name" value="CHP03543"/>
</dbReference>
<name>A0A542Y4G3_9MICO</name>
<dbReference type="NCBIfam" id="TIGR03544">
    <property type="entry name" value="DivI1A_domain"/>
    <property type="match status" value="4"/>
</dbReference>
<evidence type="ECO:0000313" key="2">
    <source>
        <dbReference type="EMBL" id="TQL42964.1"/>
    </source>
</evidence>
<evidence type="ECO:0000256" key="1">
    <source>
        <dbReference type="SAM" id="MobiDB-lite"/>
    </source>
</evidence>
<accession>A0A542Y4G3</accession>
<reference evidence="2 3" key="1">
    <citation type="submission" date="2019-06" db="EMBL/GenBank/DDBJ databases">
        <title>Sequencing the genomes of 1000 actinobacteria strains.</title>
        <authorList>
            <person name="Klenk H.-P."/>
        </authorList>
    </citation>
    <scope>NUCLEOTIDE SEQUENCE [LARGE SCALE GENOMIC DNA]</scope>
    <source>
        <strain evidence="2 3">DSM 8803</strain>
    </source>
</reference>
<organism evidence="2 3">
    <name type="scientific">Leucobacter komagatae</name>
    <dbReference type="NCBI Taxonomy" id="55969"/>
    <lineage>
        <taxon>Bacteria</taxon>
        <taxon>Bacillati</taxon>
        <taxon>Actinomycetota</taxon>
        <taxon>Actinomycetes</taxon>
        <taxon>Micrococcales</taxon>
        <taxon>Microbacteriaceae</taxon>
        <taxon>Leucobacter</taxon>
    </lineage>
</organism>
<evidence type="ECO:0000313" key="3">
    <source>
        <dbReference type="Proteomes" id="UP000319094"/>
    </source>
</evidence>
<dbReference type="Proteomes" id="UP000319094">
    <property type="component" value="Unassembled WGS sequence"/>
</dbReference>
<dbReference type="STRING" id="55969.SD72_01270"/>
<dbReference type="OrthoDB" id="3480096at2"/>
<keyword evidence="3" id="KW-1185">Reference proteome</keyword>
<dbReference type="InterPro" id="IPR019933">
    <property type="entry name" value="DivIVA_domain"/>
</dbReference>
<dbReference type="NCBIfam" id="TIGR03543">
    <property type="entry name" value="divI1A_rptt_fam"/>
    <property type="match status" value="1"/>
</dbReference>
<dbReference type="EMBL" id="VFON01000001">
    <property type="protein sequence ID" value="TQL42964.1"/>
    <property type="molecule type" value="Genomic_DNA"/>
</dbReference>
<feature type="region of interest" description="Disordered" evidence="1">
    <location>
        <begin position="1"/>
        <end position="22"/>
    </location>
</feature>
<gene>
    <name evidence="2" type="ORF">FB468_0975</name>
</gene>
<sequence length="188" mass="21817">MSHATEHESPFPLTTGRERGYKPQQVDEFLDRARSAYEEGGAPALTAEDVRNLAFKMQRKGYSPRHVDAALDRLEDVFFERERRSIVREHGEDEWWREARSLLSEVRGRIGRPRGKRFKRRGVFALGYRRSQVDAFLDRIGAMFANREISVTPGEVREVVFHPEWRGYDEAQVDALLDALVDIILSTR</sequence>
<proteinExistence type="predicted"/>
<dbReference type="RefSeq" id="WP_141886342.1">
    <property type="nucleotide sequence ID" value="NZ_BAAAUY010000005.1"/>
</dbReference>
<dbReference type="Gene3D" id="6.10.250.660">
    <property type="match status" value="2"/>
</dbReference>
<dbReference type="AlphaFoldDB" id="A0A542Y4G3"/>
<comment type="caution">
    <text evidence="2">The sequence shown here is derived from an EMBL/GenBank/DDBJ whole genome shotgun (WGS) entry which is preliminary data.</text>
</comment>
<protein>
    <submittedName>
        <fullName evidence="2">DivIVA domain-containing protein</fullName>
    </submittedName>
</protein>